<evidence type="ECO:0000256" key="3">
    <source>
        <dbReference type="SAM" id="SignalP"/>
    </source>
</evidence>
<organism evidence="5 6">
    <name type="scientific">Fredinandcohnia salidurans</name>
    <dbReference type="NCBI Taxonomy" id="2595041"/>
    <lineage>
        <taxon>Bacteria</taxon>
        <taxon>Bacillati</taxon>
        <taxon>Bacillota</taxon>
        <taxon>Bacilli</taxon>
        <taxon>Bacillales</taxon>
        <taxon>Bacillaceae</taxon>
        <taxon>Fredinandcohnia</taxon>
    </lineage>
</organism>
<dbReference type="Gene3D" id="3.40.50.2300">
    <property type="match status" value="2"/>
</dbReference>
<dbReference type="InterPro" id="IPR051010">
    <property type="entry name" value="BCAA_transport"/>
</dbReference>
<evidence type="ECO:0000256" key="2">
    <source>
        <dbReference type="ARBA" id="ARBA00022729"/>
    </source>
</evidence>
<gene>
    <name evidence="5" type="ORF">ACFSFW_08305</name>
</gene>
<dbReference type="PANTHER" id="PTHR30483:SF38">
    <property type="entry name" value="BLR7848 PROTEIN"/>
    <property type="match status" value="1"/>
</dbReference>
<dbReference type="InterPro" id="IPR028082">
    <property type="entry name" value="Peripla_BP_I"/>
</dbReference>
<proteinExistence type="inferred from homology"/>
<dbReference type="CDD" id="cd06333">
    <property type="entry name" value="PBP1_ABC_RPA1789-like"/>
    <property type="match status" value="1"/>
</dbReference>
<comment type="similarity">
    <text evidence="1">Belongs to the leucine-binding protein family.</text>
</comment>
<evidence type="ECO:0000313" key="5">
    <source>
        <dbReference type="EMBL" id="MFD1778666.1"/>
    </source>
</evidence>
<keyword evidence="2 3" id="KW-0732">Signal</keyword>
<keyword evidence="6" id="KW-1185">Reference proteome</keyword>
<feature type="chain" id="PRO_5045772566" evidence="3">
    <location>
        <begin position="22"/>
        <end position="395"/>
    </location>
</feature>
<dbReference type="InterPro" id="IPR028081">
    <property type="entry name" value="Leu-bd"/>
</dbReference>
<reference evidence="6" key="1">
    <citation type="journal article" date="2019" name="Int. J. Syst. Evol. Microbiol.">
        <title>The Global Catalogue of Microorganisms (GCM) 10K type strain sequencing project: providing services to taxonomists for standard genome sequencing and annotation.</title>
        <authorList>
            <consortium name="The Broad Institute Genomics Platform"/>
            <consortium name="The Broad Institute Genome Sequencing Center for Infectious Disease"/>
            <person name="Wu L."/>
            <person name="Ma J."/>
        </authorList>
    </citation>
    <scope>NUCLEOTIDE SEQUENCE [LARGE SCALE GENOMIC DNA]</scope>
    <source>
        <strain evidence="6">CCUG 15531</strain>
    </source>
</reference>
<dbReference type="SUPFAM" id="SSF53822">
    <property type="entry name" value="Periplasmic binding protein-like I"/>
    <property type="match status" value="1"/>
</dbReference>
<name>A0ABW4ML40_9BACI</name>
<dbReference type="RefSeq" id="WP_388037067.1">
    <property type="nucleotide sequence ID" value="NZ_JBHUEK010000010.1"/>
</dbReference>
<dbReference type="EMBL" id="JBHUEK010000010">
    <property type="protein sequence ID" value="MFD1778666.1"/>
    <property type="molecule type" value="Genomic_DNA"/>
</dbReference>
<protein>
    <submittedName>
        <fullName evidence="5">ABC transporter substrate-binding protein</fullName>
    </submittedName>
</protein>
<dbReference type="PROSITE" id="PS51257">
    <property type="entry name" value="PROKAR_LIPOPROTEIN"/>
    <property type="match status" value="1"/>
</dbReference>
<dbReference type="Pfam" id="PF13458">
    <property type="entry name" value="Peripla_BP_6"/>
    <property type="match status" value="1"/>
</dbReference>
<feature type="signal peptide" evidence="3">
    <location>
        <begin position="1"/>
        <end position="21"/>
    </location>
</feature>
<evidence type="ECO:0000259" key="4">
    <source>
        <dbReference type="Pfam" id="PF13458"/>
    </source>
</evidence>
<evidence type="ECO:0000256" key="1">
    <source>
        <dbReference type="ARBA" id="ARBA00010062"/>
    </source>
</evidence>
<dbReference type="PANTHER" id="PTHR30483">
    <property type="entry name" value="LEUCINE-SPECIFIC-BINDING PROTEIN"/>
    <property type="match status" value="1"/>
</dbReference>
<sequence length="395" mass="42460">MRKNSWVWSFLVICLSVFVIAGCSGGSQQTEGENSGGDAKPSGESSDTIKIGVIVAETGPASALGKPEVDVARLLNKQLKDKDFNGKKVELIIEDYETDDTNAVVLMKKMISEHNVTAVVGGTQTSTSVALMGVAAENKIPLVALGVLNNDQFNEYTVQAPQSNETVLQNVIDYLKDNNIDSVAWINARDGFGQTGLPVFEGMAKENGIEIVAKEDFDAEATDMTVQLTKIKPKNPGAIIIWSRPPGAGIIAKNYSQLGIDVPMIQSHAVSNQGFLDQVGADGVGVLVLGSKLNVLDSLEDNEQTQLFKDFAEPFIEEYDYNPGPFGGYAYDGIQMVLQAISEGNTDSESIKKYLETISYKGVTGTYNLSPDNRNGVEGDGMAILKVGESGWELE</sequence>
<feature type="domain" description="Leucine-binding protein" evidence="4">
    <location>
        <begin position="48"/>
        <end position="387"/>
    </location>
</feature>
<dbReference type="Proteomes" id="UP001597227">
    <property type="component" value="Unassembled WGS sequence"/>
</dbReference>
<accession>A0ABW4ML40</accession>
<evidence type="ECO:0000313" key="6">
    <source>
        <dbReference type="Proteomes" id="UP001597227"/>
    </source>
</evidence>
<comment type="caution">
    <text evidence="5">The sequence shown here is derived from an EMBL/GenBank/DDBJ whole genome shotgun (WGS) entry which is preliminary data.</text>
</comment>